<accession>A0A6B8KC65</accession>
<organism evidence="3 4">
    <name type="scientific">Methylocystis heyeri</name>
    <dbReference type="NCBI Taxonomy" id="391905"/>
    <lineage>
        <taxon>Bacteria</taxon>
        <taxon>Pseudomonadati</taxon>
        <taxon>Pseudomonadota</taxon>
        <taxon>Alphaproteobacteria</taxon>
        <taxon>Hyphomicrobiales</taxon>
        <taxon>Methylocystaceae</taxon>
        <taxon>Methylocystis</taxon>
    </lineage>
</organism>
<keyword evidence="1" id="KW-1133">Transmembrane helix</keyword>
<dbReference type="RefSeq" id="WP_136495561.1">
    <property type="nucleotide sequence ID" value="NZ_CP046052.1"/>
</dbReference>
<feature type="chain" id="PRO_5025440729" evidence="2">
    <location>
        <begin position="22"/>
        <end position="223"/>
    </location>
</feature>
<dbReference type="NCBIfam" id="TIGR02458">
    <property type="entry name" value="CbtA"/>
    <property type="match status" value="1"/>
</dbReference>
<protein>
    <submittedName>
        <fullName evidence="3">Cobalt transporter</fullName>
    </submittedName>
</protein>
<dbReference type="InterPro" id="IPR012666">
    <property type="entry name" value="CbtA_put"/>
</dbReference>
<name>A0A6B8KC65_9HYPH</name>
<feature type="transmembrane region" description="Helical" evidence="1">
    <location>
        <begin position="61"/>
        <end position="83"/>
    </location>
</feature>
<evidence type="ECO:0000313" key="4">
    <source>
        <dbReference type="Proteomes" id="UP000309061"/>
    </source>
</evidence>
<feature type="transmembrane region" description="Helical" evidence="1">
    <location>
        <begin position="129"/>
        <end position="147"/>
    </location>
</feature>
<feature type="transmembrane region" description="Helical" evidence="1">
    <location>
        <begin position="188"/>
        <end position="211"/>
    </location>
</feature>
<evidence type="ECO:0000256" key="2">
    <source>
        <dbReference type="SAM" id="SignalP"/>
    </source>
</evidence>
<feature type="transmembrane region" description="Helical" evidence="1">
    <location>
        <begin position="152"/>
        <end position="168"/>
    </location>
</feature>
<sequence>MIQRVLAIGLIAGLVAGLAIAALQHVTTTPLILAAEVYETAQHGHEADEGWKPAEGIQRTAATSVADVAAASGYALVLIGLMLAAGEAIEPRRAVAWAACGFASTGLATALGLAPQLPGAAETDVVMRQIWWVGAAAATGAGLFLLFRSEKLAAMSLGAALILAPHIVGAPKPAVPQSTVPAELAARFAASSLAVHAAMWILTGFVVGVLWREFSARGRGTAS</sequence>
<keyword evidence="1" id="KW-0472">Membrane</keyword>
<proteinExistence type="predicted"/>
<keyword evidence="2" id="KW-0732">Signal</keyword>
<dbReference type="OrthoDB" id="9813640at2"/>
<feature type="signal peptide" evidence="2">
    <location>
        <begin position="1"/>
        <end position="21"/>
    </location>
</feature>
<evidence type="ECO:0000313" key="3">
    <source>
        <dbReference type="EMBL" id="QGM45279.1"/>
    </source>
</evidence>
<dbReference type="EMBL" id="CP046052">
    <property type="protein sequence ID" value="QGM45279.1"/>
    <property type="molecule type" value="Genomic_DNA"/>
</dbReference>
<gene>
    <name evidence="3" type="ORF">H2LOC_005985</name>
</gene>
<keyword evidence="4" id="KW-1185">Reference proteome</keyword>
<dbReference type="AlphaFoldDB" id="A0A6B8KC65"/>
<reference evidence="3 4" key="1">
    <citation type="submission" date="2019-11" db="EMBL/GenBank/DDBJ databases">
        <title>The genome sequence of Methylocystis heyeri.</title>
        <authorList>
            <person name="Oshkin I.Y."/>
            <person name="Miroshnikov K."/>
            <person name="Dedysh S.N."/>
        </authorList>
    </citation>
    <scope>NUCLEOTIDE SEQUENCE [LARGE SCALE GENOMIC DNA]</scope>
    <source>
        <strain evidence="3 4">H2</strain>
    </source>
</reference>
<keyword evidence="1" id="KW-0812">Transmembrane</keyword>
<evidence type="ECO:0000256" key="1">
    <source>
        <dbReference type="SAM" id="Phobius"/>
    </source>
</evidence>
<dbReference type="Proteomes" id="UP000309061">
    <property type="component" value="Chromosome"/>
</dbReference>
<dbReference type="Pfam" id="PF09490">
    <property type="entry name" value="CbtA"/>
    <property type="match status" value="1"/>
</dbReference>
<feature type="transmembrane region" description="Helical" evidence="1">
    <location>
        <begin position="95"/>
        <end position="117"/>
    </location>
</feature>
<dbReference type="KEGG" id="mhey:H2LOC_005985"/>